<protein>
    <submittedName>
        <fullName evidence="2">Uncharacterized protein</fullName>
    </submittedName>
</protein>
<dbReference type="HOGENOM" id="CLU_1754836_0_0_14"/>
<dbReference type="EMBL" id="FO681347">
    <property type="protein sequence ID" value="CCV63664.1"/>
    <property type="molecule type" value="Genomic_DNA"/>
</dbReference>
<keyword evidence="1" id="KW-0812">Transmembrane</keyword>
<sequence>MNLVLERNASIFGSIYKEKKLPKKTLEIMASELVIPENVIEMEYVDGGGFISIIDTRKTGFAHALTAILGLVYVFGALGTIYGKTGSALFLVPEPTLVTKIFGGVMWALGVIAGYIASAAVHSAILAADKKSRNEHFKFGIETVFFGIPIGMTIQ</sequence>
<dbReference type="RefSeq" id="WP_026654128.1">
    <property type="nucleotide sequence ID" value="NC_022538.1"/>
</dbReference>
<keyword evidence="3" id="KW-1185">Reference proteome</keyword>
<evidence type="ECO:0000256" key="1">
    <source>
        <dbReference type="SAM" id="Phobius"/>
    </source>
</evidence>
<dbReference type="Proteomes" id="UP000032740">
    <property type="component" value="Chromosome"/>
</dbReference>
<evidence type="ECO:0000313" key="3">
    <source>
        <dbReference type="Proteomes" id="UP000032740"/>
    </source>
</evidence>
<accession>U4KJK3</accession>
<feature type="transmembrane region" description="Helical" evidence="1">
    <location>
        <begin position="101"/>
        <end position="128"/>
    </location>
</feature>
<dbReference type="KEGG" id="apal:BN85400870"/>
<keyword evidence="1" id="KW-1133">Transmembrane helix</keyword>
<name>U4KJK3_ALTPJ</name>
<feature type="transmembrane region" description="Helical" evidence="1">
    <location>
        <begin position="61"/>
        <end position="81"/>
    </location>
</feature>
<dbReference type="AlphaFoldDB" id="U4KJK3"/>
<gene>
    <name evidence="2" type="ORF">BN85400870</name>
</gene>
<keyword evidence="1" id="KW-0472">Membrane</keyword>
<organism evidence="2 3">
    <name type="scientific">Alteracholeplasma palmae (strain ATCC 49389 / J233)</name>
    <name type="common">Acholeplasma palmae</name>
    <dbReference type="NCBI Taxonomy" id="1318466"/>
    <lineage>
        <taxon>Bacteria</taxon>
        <taxon>Bacillati</taxon>
        <taxon>Mycoplasmatota</taxon>
        <taxon>Mollicutes</taxon>
        <taxon>Acholeplasmatales</taxon>
        <taxon>Acholeplasmataceae</taxon>
        <taxon>Acholeplasma</taxon>
    </lineage>
</organism>
<evidence type="ECO:0000313" key="2">
    <source>
        <dbReference type="EMBL" id="CCV63664.1"/>
    </source>
</evidence>
<reference evidence="2 3" key="1">
    <citation type="journal article" date="2013" name="J. Mol. Microbiol. Biotechnol.">
        <title>Analysis of the Complete Genomes of Acholeplasma brassicae , A. palmae and A. laidlawii and Their Comparison to the Obligate Parasites from ' Candidatus Phytoplasma'.</title>
        <authorList>
            <person name="Kube M."/>
            <person name="Siewert C."/>
            <person name="Migdoll A.M."/>
            <person name="Duduk B."/>
            <person name="Holz S."/>
            <person name="Rabus R."/>
            <person name="Seemuller E."/>
            <person name="Mitrovic J."/>
            <person name="Muller I."/>
            <person name="Buttner C."/>
            <person name="Reinhardt R."/>
        </authorList>
    </citation>
    <scope>NUCLEOTIDE SEQUENCE [LARGE SCALE GENOMIC DNA]</scope>
    <source>
        <strain evidence="2 3">J233</strain>
    </source>
</reference>
<proteinExistence type="predicted"/>